<dbReference type="STRING" id="1192034.CAP_8291"/>
<keyword evidence="2" id="KW-1133">Transmembrane helix</keyword>
<feature type="compositionally biased region" description="Low complexity" evidence="1">
    <location>
        <begin position="145"/>
        <end position="154"/>
    </location>
</feature>
<feature type="domain" description="Zinc finger/thioredoxin putative" evidence="3">
    <location>
        <begin position="1"/>
        <end position="36"/>
    </location>
</feature>
<proteinExistence type="predicted"/>
<comment type="caution">
    <text evidence="4">The sequence shown here is derived from an EMBL/GenBank/DDBJ whole genome shotgun (WGS) entry which is preliminary data.</text>
</comment>
<organism evidence="4 5">
    <name type="scientific">Chondromyces apiculatus DSM 436</name>
    <dbReference type="NCBI Taxonomy" id="1192034"/>
    <lineage>
        <taxon>Bacteria</taxon>
        <taxon>Pseudomonadati</taxon>
        <taxon>Myxococcota</taxon>
        <taxon>Polyangia</taxon>
        <taxon>Polyangiales</taxon>
        <taxon>Polyangiaceae</taxon>
        <taxon>Chondromyces</taxon>
    </lineage>
</organism>
<reference evidence="4 5" key="1">
    <citation type="submission" date="2013-05" db="EMBL/GenBank/DDBJ databases">
        <title>Genome assembly of Chondromyces apiculatus DSM 436.</title>
        <authorList>
            <person name="Sharma G."/>
            <person name="Khatri I."/>
            <person name="Kaur C."/>
            <person name="Mayilraj S."/>
            <person name="Subramanian S."/>
        </authorList>
    </citation>
    <scope>NUCLEOTIDE SEQUENCE [LARGE SCALE GENOMIC DNA]</scope>
    <source>
        <strain evidence="4 5">DSM 436</strain>
    </source>
</reference>
<protein>
    <recommendedName>
        <fullName evidence="3">Zinc finger/thioredoxin putative domain-containing protein</fullName>
    </recommendedName>
</protein>
<feature type="region of interest" description="Disordered" evidence="1">
    <location>
        <begin position="574"/>
        <end position="666"/>
    </location>
</feature>
<feature type="compositionally biased region" description="Polar residues" evidence="1">
    <location>
        <begin position="601"/>
        <end position="612"/>
    </location>
</feature>
<dbReference type="eggNOG" id="COG0457">
    <property type="taxonomic scope" value="Bacteria"/>
</dbReference>
<evidence type="ECO:0000313" key="5">
    <source>
        <dbReference type="Proteomes" id="UP000019678"/>
    </source>
</evidence>
<dbReference type="InterPro" id="IPR011723">
    <property type="entry name" value="Znf/thioredoxin_put"/>
</dbReference>
<keyword evidence="5" id="KW-1185">Reference proteome</keyword>
<evidence type="ECO:0000259" key="3">
    <source>
        <dbReference type="Pfam" id="PF13717"/>
    </source>
</evidence>
<feature type="region of interest" description="Disordered" evidence="1">
    <location>
        <begin position="106"/>
        <end position="282"/>
    </location>
</feature>
<keyword evidence="2" id="KW-0812">Transmembrane</keyword>
<dbReference type="InterPro" id="IPR011990">
    <property type="entry name" value="TPR-like_helical_dom_sf"/>
</dbReference>
<dbReference type="OrthoDB" id="5506264at2"/>
<sequence length="666" mass="69608">MDVTCDRCSTEYEFDDALVSGRGTSVKCTNCGHQFKVRRTDGALPERWVVRTAGGQEIEFRMLRELQAAISRAEVSRDDLLSRGGGHPRRLGAIAELEPFFRGIGGMMSPGSGPGRGPSGPSRARHVTPAGLGGPVPTETEVGGASISPSASPAVNRADMPPVAGPFNRSPSAPPPASDPETIDPATPPVGRLPMMPPTPAPRAVTLESNGEGPGVVAPDDAPPLPAERMRGGGSPEVEQGSRDEVEAAAPVEHGAAPGTPESMPPSSAPVSEVPRRRPVREVRVRAAPLTPTPSDIRFSISDDAYGEPRFTSVVPSRRVGAARWMVGLVVLGLAVLAGVILVPRYLKPGARAPEPASEGRAASLVAEANRELLEGDLEGARDKLLQASALAEGDLKVATDLARLETASADLRWLRLRLLEDGSPDQAMARHELDTAVDRARKSVERAEQVAPQDVGVQRVRVDLLRLQGDVRRARELVGTLAGGGSQPETALALASLDMAEEQPNWPVAVGRLRTAASGDQGLGRARAFLIYALVRAGDSPAARAEYERLVASSRPHPLAPALRAFIERLEPTGKPLDPPVRAVSDAGVGDAAVPGSAPTTGRLQHQSPQVNEGRVPDDYVAPDQNSPAEAADLPGAAPPPAASASPGAAPPTVDTSDLPGFNHE</sequence>
<dbReference type="NCBIfam" id="TIGR02098">
    <property type="entry name" value="MJ0042_CXXC"/>
    <property type="match status" value="1"/>
</dbReference>
<dbReference type="Pfam" id="PF13717">
    <property type="entry name" value="Zn_ribbon_4"/>
    <property type="match status" value="1"/>
</dbReference>
<name>A0A017SWX0_9BACT</name>
<feature type="compositionally biased region" description="Low complexity" evidence="1">
    <location>
        <begin position="628"/>
        <end position="637"/>
    </location>
</feature>
<feature type="compositionally biased region" description="Low complexity" evidence="1">
    <location>
        <begin position="644"/>
        <end position="653"/>
    </location>
</feature>
<dbReference type="Proteomes" id="UP000019678">
    <property type="component" value="Unassembled WGS sequence"/>
</dbReference>
<dbReference type="EMBL" id="ASRX01000081">
    <property type="protein sequence ID" value="EYF01458.1"/>
    <property type="molecule type" value="Genomic_DNA"/>
</dbReference>
<dbReference type="Gene3D" id="1.25.40.10">
    <property type="entry name" value="Tetratricopeptide repeat domain"/>
    <property type="match status" value="1"/>
</dbReference>
<evidence type="ECO:0000256" key="2">
    <source>
        <dbReference type="SAM" id="Phobius"/>
    </source>
</evidence>
<dbReference type="RefSeq" id="WP_052376602.1">
    <property type="nucleotide sequence ID" value="NZ_ASRX01000081.1"/>
</dbReference>
<keyword evidence="2" id="KW-0472">Membrane</keyword>
<gene>
    <name evidence="4" type="ORF">CAP_8291</name>
</gene>
<feature type="compositionally biased region" description="Gly residues" evidence="1">
    <location>
        <begin position="106"/>
        <end position="118"/>
    </location>
</feature>
<accession>A0A017SWX0</accession>
<feature type="compositionally biased region" description="Low complexity" evidence="1">
    <location>
        <begin position="584"/>
        <end position="600"/>
    </location>
</feature>
<evidence type="ECO:0000313" key="4">
    <source>
        <dbReference type="EMBL" id="EYF01458.1"/>
    </source>
</evidence>
<feature type="transmembrane region" description="Helical" evidence="2">
    <location>
        <begin position="322"/>
        <end position="343"/>
    </location>
</feature>
<dbReference type="AlphaFoldDB" id="A0A017SWX0"/>
<evidence type="ECO:0000256" key="1">
    <source>
        <dbReference type="SAM" id="MobiDB-lite"/>
    </source>
</evidence>